<evidence type="ECO:0000313" key="3">
    <source>
        <dbReference type="Proteomes" id="UP000238479"/>
    </source>
</evidence>
<dbReference type="EMBL" id="PDCK01000043">
    <property type="protein sequence ID" value="PRQ29803.1"/>
    <property type="molecule type" value="Genomic_DNA"/>
</dbReference>
<evidence type="ECO:0000313" key="2">
    <source>
        <dbReference type="EMBL" id="PRQ29803.1"/>
    </source>
</evidence>
<proteinExistence type="predicted"/>
<reference evidence="2 3" key="1">
    <citation type="journal article" date="2018" name="Nat. Genet.">
        <title>The Rosa genome provides new insights in the design of modern roses.</title>
        <authorList>
            <person name="Bendahmane M."/>
        </authorList>
    </citation>
    <scope>NUCLEOTIDE SEQUENCE [LARGE SCALE GENOMIC DNA]</scope>
    <source>
        <strain evidence="3">cv. Old Blush</strain>
    </source>
</reference>
<keyword evidence="3" id="KW-1185">Reference proteome</keyword>
<gene>
    <name evidence="2" type="ORF">RchiOBHm_Chr5g0017791</name>
</gene>
<dbReference type="PANTHER" id="PTHR47481:SF22">
    <property type="entry name" value="RETROTRANSPOSON GAG DOMAIN-CONTAINING PROTEIN"/>
    <property type="match status" value="1"/>
</dbReference>
<comment type="caution">
    <text evidence="2">The sequence shown here is derived from an EMBL/GenBank/DDBJ whole genome shotgun (WGS) entry which is preliminary data.</text>
</comment>
<dbReference type="AlphaFoldDB" id="A0A2P6Q6K5"/>
<feature type="region of interest" description="Disordered" evidence="1">
    <location>
        <begin position="519"/>
        <end position="601"/>
    </location>
</feature>
<dbReference type="Pfam" id="PF14223">
    <property type="entry name" value="Retrotran_gag_2"/>
    <property type="match status" value="1"/>
</dbReference>
<protein>
    <submittedName>
        <fullName evidence="2">Putative gag-polypeptide of LTR copia-type</fullName>
    </submittedName>
</protein>
<dbReference type="PANTHER" id="PTHR47481">
    <property type="match status" value="1"/>
</dbReference>
<accession>A0A2P6Q6K5</accession>
<dbReference type="Gramene" id="PRQ29803">
    <property type="protein sequence ID" value="PRQ29803"/>
    <property type="gene ID" value="RchiOBHm_Chr5g0017791"/>
</dbReference>
<organism evidence="2 3">
    <name type="scientific">Rosa chinensis</name>
    <name type="common">China rose</name>
    <dbReference type="NCBI Taxonomy" id="74649"/>
    <lineage>
        <taxon>Eukaryota</taxon>
        <taxon>Viridiplantae</taxon>
        <taxon>Streptophyta</taxon>
        <taxon>Embryophyta</taxon>
        <taxon>Tracheophyta</taxon>
        <taxon>Spermatophyta</taxon>
        <taxon>Magnoliopsida</taxon>
        <taxon>eudicotyledons</taxon>
        <taxon>Gunneridae</taxon>
        <taxon>Pentapetalae</taxon>
        <taxon>rosids</taxon>
        <taxon>fabids</taxon>
        <taxon>Rosales</taxon>
        <taxon>Rosaceae</taxon>
        <taxon>Rosoideae</taxon>
        <taxon>Rosoideae incertae sedis</taxon>
        <taxon>Rosa</taxon>
    </lineage>
</organism>
<sequence length="675" mass="73979">MATSGQHCNTVSVHLDDTNYPTWHFLMQHYLRGHGLLKFVDGSYPCPPQCQKADYDSPSVNNTGACEKWLQQDSFVISMITNTLSAEALTLVIGCETSMEVWITLKRHYAANSEFHIMRLKSALQNIRKGADSIDKYLLRFKTVRDHLAVVGIRISDQEVKSLILAGLPCEYGHTRQIIREKNPISMEELRSLLLSAEFELELKHKTHPVTPLTTVVANNSSMSFPDSHFSSFVIPSTTVPQRGKNHIDYNNTSTCHVPVVAKSSISALTSTHTSPVTQIACTPQSAILSNNVNIATAYMSNTMASNGNFGMQSMPNNGCMIDFVSTPSGLLIPNSGSNFVTPYTSTGATQQLGDFHHSHATYAQPQVNSNGRIQYNWGFSQPNSNFILQSGRLQQSNGFQSGMGTSNGYQASFNTNAMMNGGNCFPRTGLVRNSVVSPSLAQYNGVMKMDNSVLEVVPTDEKFDNEGANLNSARVTEFSVKYLKEAGNGQDIKENTLSTENQVDETLDVVDTSVVVTLKPEDDEGVDLQERNMDPEDTECESTNSKDAMSITEARQVVNKSSANEDTKKIQVGASPKALSASICTQPKPPSTATEPNNNSFQSQVVKPLTITSAYPLSVPPHPHLQQAPLKKIEVLRTPGTWLLPSTPDRNLMHCRHACESTSLWQSLPLIPPG</sequence>
<name>A0A2P6Q6K5_ROSCH</name>
<evidence type="ECO:0000256" key="1">
    <source>
        <dbReference type="SAM" id="MobiDB-lite"/>
    </source>
</evidence>
<feature type="compositionally biased region" description="Polar residues" evidence="1">
    <location>
        <begin position="592"/>
        <end position="601"/>
    </location>
</feature>
<dbReference type="Proteomes" id="UP000238479">
    <property type="component" value="Chromosome 5"/>
</dbReference>
<dbReference type="SMR" id="A0A2P6Q6K5"/>